<evidence type="ECO:0000313" key="1">
    <source>
        <dbReference type="EMBL" id="GII42868.1"/>
    </source>
</evidence>
<name>A0A8J3UCC8_9ACTN</name>
<dbReference type="AlphaFoldDB" id="A0A8J3UCC8"/>
<keyword evidence="2" id="KW-1185">Reference proteome</keyword>
<dbReference type="Proteomes" id="UP000622547">
    <property type="component" value="Unassembled WGS sequence"/>
</dbReference>
<dbReference type="EMBL" id="BOOP01000048">
    <property type="protein sequence ID" value="GII42868.1"/>
    <property type="molecule type" value="Genomic_DNA"/>
</dbReference>
<dbReference type="RefSeq" id="WP_204078281.1">
    <property type="nucleotide sequence ID" value="NZ_BAABHI010000063.1"/>
</dbReference>
<organism evidence="1 2">
    <name type="scientific">Planotetraspora phitsanulokensis</name>
    <dbReference type="NCBI Taxonomy" id="575192"/>
    <lineage>
        <taxon>Bacteria</taxon>
        <taxon>Bacillati</taxon>
        <taxon>Actinomycetota</taxon>
        <taxon>Actinomycetes</taxon>
        <taxon>Streptosporangiales</taxon>
        <taxon>Streptosporangiaceae</taxon>
        <taxon>Planotetraspora</taxon>
    </lineage>
</organism>
<sequence length="70" mass="7539">MKSYTQEAIDAVAQAAERERDFGGWLANVLATVQADHEDGLTAGRPGSWEAEHVERLASGGVVLTEQDRA</sequence>
<gene>
    <name evidence="1" type="ORF">Pph01_78710</name>
</gene>
<proteinExistence type="predicted"/>
<reference evidence="1 2" key="1">
    <citation type="submission" date="2021-01" db="EMBL/GenBank/DDBJ databases">
        <title>Whole genome shotgun sequence of Planotetraspora phitsanulokensis NBRC 104273.</title>
        <authorList>
            <person name="Komaki H."/>
            <person name="Tamura T."/>
        </authorList>
    </citation>
    <scope>NUCLEOTIDE SEQUENCE [LARGE SCALE GENOMIC DNA]</scope>
    <source>
        <strain evidence="1 2">NBRC 104273</strain>
    </source>
</reference>
<evidence type="ECO:0000313" key="2">
    <source>
        <dbReference type="Proteomes" id="UP000622547"/>
    </source>
</evidence>
<protein>
    <submittedName>
        <fullName evidence="1">Uncharacterized protein</fullName>
    </submittedName>
</protein>
<comment type="caution">
    <text evidence="1">The sequence shown here is derived from an EMBL/GenBank/DDBJ whole genome shotgun (WGS) entry which is preliminary data.</text>
</comment>
<accession>A0A8J3UCC8</accession>